<gene>
    <name evidence="2" type="ORF">EJC49_14955</name>
</gene>
<evidence type="ECO:0000256" key="1">
    <source>
        <dbReference type="SAM" id="SignalP"/>
    </source>
</evidence>
<accession>A0A3R9YRT5</accession>
<feature type="signal peptide" evidence="1">
    <location>
        <begin position="1"/>
        <end position="21"/>
    </location>
</feature>
<protein>
    <submittedName>
        <fullName evidence="2">Uncharacterized protein</fullName>
    </submittedName>
</protein>
<sequence length="202" mass="22668">MKAIAIAIAATAAFIPATAWAGWNTASYAATFQTLTDIRNTLTRWCATEAAHKLNYTAGRLEDACGTTFDGQNIQGAQVYVTRSHNDRDLISATRWTFVLSNDRKAYLFTLVDETRHQNALRDREQDQTSTRLEVSQVYRGQWMAEPDILTAGTAWRGRKAGGSRRTDRDPPAFEDVDAGLGDAIRSLYALRFRVREAYRVK</sequence>
<proteinExistence type="predicted"/>
<evidence type="ECO:0000313" key="3">
    <source>
        <dbReference type="Proteomes" id="UP000278398"/>
    </source>
</evidence>
<keyword evidence="1" id="KW-0732">Signal</keyword>
<keyword evidence="3" id="KW-1185">Reference proteome</keyword>
<dbReference type="RefSeq" id="WP_126700740.1">
    <property type="nucleotide sequence ID" value="NZ_RWKW01000053.1"/>
</dbReference>
<dbReference type="EMBL" id="RWKW01000053">
    <property type="protein sequence ID" value="RST85599.1"/>
    <property type="molecule type" value="Genomic_DNA"/>
</dbReference>
<organism evidence="2 3">
    <name type="scientific">Aquibium carbonis</name>
    <dbReference type="NCBI Taxonomy" id="2495581"/>
    <lineage>
        <taxon>Bacteria</taxon>
        <taxon>Pseudomonadati</taxon>
        <taxon>Pseudomonadota</taxon>
        <taxon>Alphaproteobacteria</taxon>
        <taxon>Hyphomicrobiales</taxon>
        <taxon>Phyllobacteriaceae</taxon>
        <taxon>Aquibium</taxon>
    </lineage>
</organism>
<reference evidence="2 3" key="1">
    <citation type="submission" date="2018-12" db="EMBL/GenBank/DDBJ databases">
        <title>Mesorhizobium carbonis sp. nov., isolated from coal mine water.</title>
        <authorList>
            <person name="Xin W."/>
            <person name="Xu Z."/>
            <person name="Xiang F."/>
            <person name="Zhang J."/>
            <person name="Xi L."/>
            <person name="Liu J."/>
        </authorList>
    </citation>
    <scope>NUCLEOTIDE SEQUENCE [LARGE SCALE GENOMIC DNA]</scope>
    <source>
        <strain evidence="2 3">B2.3</strain>
    </source>
</reference>
<dbReference type="Proteomes" id="UP000278398">
    <property type="component" value="Unassembled WGS sequence"/>
</dbReference>
<name>A0A3R9YRT5_9HYPH</name>
<feature type="chain" id="PRO_5018683661" evidence="1">
    <location>
        <begin position="22"/>
        <end position="202"/>
    </location>
</feature>
<evidence type="ECO:0000313" key="2">
    <source>
        <dbReference type="EMBL" id="RST85599.1"/>
    </source>
</evidence>
<comment type="caution">
    <text evidence="2">The sequence shown here is derived from an EMBL/GenBank/DDBJ whole genome shotgun (WGS) entry which is preliminary data.</text>
</comment>
<dbReference type="AlphaFoldDB" id="A0A3R9YRT5"/>